<reference evidence="1 2" key="1">
    <citation type="journal article" date="2007" name="Nature">
        <title>Evolution of genes and genomes on the Drosophila phylogeny.</title>
        <authorList>
            <consortium name="Drosophila 12 Genomes Consortium"/>
            <person name="Clark A.G."/>
            <person name="Eisen M.B."/>
            <person name="Smith D.R."/>
            <person name="Bergman C.M."/>
            <person name="Oliver B."/>
            <person name="Markow T.A."/>
            <person name="Kaufman T.C."/>
            <person name="Kellis M."/>
            <person name="Gelbart W."/>
            <person name="Iyer V.N."/>
            <person name="Pollard D.A."/>
            <person name="Sackton T.B."/>
            <person name="Larracuente A.M."/>
            <person name="Singh N.D."/>
            <person name="Abad J.P."/>
            <person name="Abt D.N."/>
            <person name="Adryan B."/>
            <person name="Aguade M."/>
            <person name="Akashi H."/>
            <person name="Anderson W.W."/>
            <person name="Aquadro C.F."/>
            <person name="Ardell D.H."/>
            <person name="Arguello R."/>
            <person name="Artieri C.G."/>
            <person name="Barbash D.A."/>
            <person name="Barker D."/>
            <person name="Barsanti P."/>
            <person name="Batterham P."/>
            <person name="Batzoglou S."/>
            <person name="Begun D."/>
            <person name="Bhutkar A."/>
            <person name="Blanco E."/>
            <person name="Bosak S.A."/>
            <person name="Bradley R.K."/>
            <person name="Brand A.D."/>
            <person name="Brent M.R."/>
            <person name="Brooks A.N."/>
            <person name="Brown R.H."/>
            <person name="Butlin R.K."/>
            <person name="Caggese C."/>
            <person name="Calvi B.R."/>
            <person name="Bernardo de Carvalho A."/>
            <person name="Caspi A."/>
            <person name="Castrezana S."/>
            <person name="Celniker S.E."/>
            <person name="Chang J.L."/>
            <person name="Chapple C."/>
            <person name="Chatterji S."/>
            <person name="Chinwalla A."/>
            <person name="Civetta A."/>
            <person name="Clifton S.W."/>
            <person name="Comeron J.M."/>
            <person name="Costello J.C."/>
            <person name="Coyne J.A."/>
            <person name="Daub J."/>
            <person name="David R.G."/>
            <person name="Delcher A.L."/>
            <person name="Delehaunty K."/>
            <person name="Do C.B."/>
            <person name="Ebling H."/>
            <person name="Edwards K."/>
            <person name="Eickbush T."/>
            <person name="Evans J.D."/>
            <person name="Filipski A."/>
            <person name="Findeiss S."/>
            <person name="Freyhult E."/>
            <person name="Fulton L."/>
            <person name="Fulton R."/>
            <person name="Garcia A.C."/>
            <person name="Gardiner A."/>
            <person name="Garfield D.A."/>
            <person name="Garvin B.E."/>
            <person name="Gibson G."/>
            <person name="Gilbert D."/>
            <person name="Gnerre S."/>
            <person name="Godfrey J."/>
            <person name="Good R."/>
            <person name="Gotea V."/>
            <person name="Gravely B."/>
            <person name="Greenberg A.J."/>
            <person name="Griffiths-Jones S."/>
            <person name="Gross S."/>
            <person name="Guigo R."/>
            <person name="Gustafson E.A."/>
            <person name="Haerty W."/>
            <person name="Hahn M.W."/>
            <person name="Halligan D.L."/>
            <person name="Halpern A.L."/>
            <person name="Halter G.M."/>
            <person name="Han M.V."/>
            <person name="Heger A."/>
            <person name="Hillier L."/>
            <person name="Hinrichs A.S."/>
            <person name="Holmes I."/>
            <person name="Hoskins R.A."/>
            <person name="Hubisz M.J."/>
            <person name="Hultmark D."/>
            <person name="Huntley M.A."/>
            <person name="Jaffe D.B."/>
            <person name="Jagadeeshan S."/>
            <person name="Jeck W.R."/>
            <person name="Johnson J."/>
            <person name="Jones C.D."/>
            <person name="Jordan W.C."/>
            <person name="Karpen G.H."/>
            <person name="Kataoka E."/>
            <person name="Keightley P.D."/>
            <person name="Kheradpour P."/>
            <person name="Kirkness E.F."/>
            <person name="Koerich L.B."/>
            <person name="Kristiansen K."/>
            <person name="Kudrna D."/>
            <person name="Kulathinal R.J."/>
            <person name="Kumar S."/>
            <person name="Kwok R."/>
            <person name="Lander E."/>
            <person name="Langley C.H."/>
            <person name="Lapoint R."/>
            <person name="Lazzaro B.P."/>
            <person name="Lee S.J."/>
            <person name="Levesque L."/>
            <person name="Li R."/>
            <person name="Lin C.F."/>
            <person name="Lin M.F."/>
            <person name="Lindblad-Toh K."/>
            <person name="Llopart A."/>
            <person name="Long M."/>
            <person name="Low L."/>
            <person name="Lozovsky E."/>
            <person name="Lu J."/>
            <person name="Luo M."/>
            <person name="Machado C.A."/>
            <person name="Makalowski W."/>
            <person name="Marzo M."/>
            <person name="Matsuda M."/>
            <person name="Matzkin L."/>
            <person name="McAllister B."/>
            <person name="McBride C.S."/>
            <person name="McKernan B."/>
            <person name="McKernan K."/>
            <person name="Mendez-Lago M."/>
            <person name="Minx P."/>
            <person name="Mollenhauer M.U."/>
            <person name="Montooth K."/>
            <person name="Mount S.M."/>
            <person name="Mu X."/>
            <person name="Myers E."/>
            <person name="Negre B."/>
            <person name="Newfeld S."/>
            <person name="Nielsen R."/>
            <person name="Noor M.A."/>
            <person name="O'Grady P."/>
            <person name="Pachter L."/>
            <person name="Papaceit M."/>
            <person name="Parisi M.J."/>
            <person name="Parisi M."/>
            <person name="Parts L."/>
            <person name="Pedersen J.S."/>
            <person name="Pesole G."/>
            <person name="Phillippy A.M."/>
            <person name="Ponting C.P."/>
            <person name="Pop M."/>
            <person name="Porcelli D."/>
            <person name="Powell J.R."/>
            <person name="Prohaska S."/>
            <person name="Pruitt K."/>
            <person name="Puig M."/>
            <person name="Quesneville H."/>
            <person name="Ram K.R."/>
            <person name="Rand D."/>
            <person name="Rasmussen M.D."/>
            <person name="Reed L.K."/>
            <person name="Reenan R."/>
            <person name="Reily A."/>
            <person name="Remington K.A."/>
            <person name="Rieger T.T."/>
            <person name="Ritchie M.G."/>
            <person name="Robin C."/>
            <person name="Rogers Y.H."/>
            <person name="Rohde C."/>
            <person name="Rozas J."/>
            <person name="Rubenfield M.J."/>
            <person name="Ruiz A."/>
            <person name="Russo S."/>
            <person name="Salzberg S.L."/>
            <person name="Sanchez-Gracia A."/>
            <person name="Saranga D.J."/>
            <person name="Sato H."/>
            <person name="Schaeffer S.W."/>
            <person name="Schatz M.C."/>
            <person name="Schlenke T."/>
            <person name="Schwartz R."/>
            <person name="Segarra C."/>
            <person name="Singh R.S."/>
            <person name="Sirot L."/>
            <person name="Sirota M."/>
            <person name="Sisneros N.B."/>
            <person name="Smith C.D."/>
            <person name="Smith T.F."/>
            <person name="Spieth J."/>
            <person name="Stage D.E."/>
            <person name="Stark A."/>
            <person name="Stephan W."/>
            <person name="Strausberg R.L."/>
            <person name="Strempel S."/>
            <person name="Sturgill D."/>
            <person name="Sutton G."/>
            <person name="Sutton G.G."/>
            <person name="Tao W."/>
            <person name="Teichmann S."/>
            <person name="Tobari Y.N."/>
            <person name="Tomimura Y."/>
            <person name="Tsolas J.M."/>
            <person name="Valente V.L."/>
            <person name="Venter E."/>
            <person name="Venter J.C."/>
            <person name="Vicario S."/>
            <person name="Vieira F.G."/>
            <person name="Vilella A.J."/>
            <person name="Villasante A."/>
            <person name="Walenz B."/>
            <person name="Wang J."/>
            <person name="Wasserman M."/>
            <person name="Watts T."/>
            <person name="Wilson D."/>
            <person name="Wilson R.K."/>
            <person name="Wing R.A."/>
            <person name="Wolfner M.F."/>
            <person name="Wong A."/>
            <person name="Wong G.K."/>
            <person name="Wu C.I."/>
            <person name="Wu G."/>
            <person name="Yamamoto D."/>
            <person name="Yang H.P."/>
            <person name="Yang S.P."/>
            <person name="Yorke J.A."/>
            <person name="Yoshida K."/>
            <person name="Zdobnov E."/>
            <person name="Zhang P."/>
            <person name="Zhang Y."/>
            <person name="Zimin A.V."/>
            <person name="Baldwin J."/>
            <person name="Abdouelleil A."/>
            <person name="Abdulkadir J."/>
            <person name="Abebe A."/>
            <person name="Abera B."/>
            <person name="Abreu J."/>
            <person name="Acer S.C."/>
            <person name="Aftuck L."/>
            <person name="Alexander A."/>
            <person name="An P."/>
            <person name="Anderson E."/>
            <person name="Anderson S."/>
            <person name="Arachi H."/>
            <person name="Azer M."/>
            <person name="Bachantsang P."/>
            <person name="Barry A."/>
            <person name="Bayul T."/>
            <person name="Berlin A."/>
            <person name="Bessette D."/>
            <person name="Bloom T."/>
            <person name="Blye J."/>
            <person name="Boguslavskiy L."/>
            <person name="Bonnet C."/>
            <person name="Boukhgalter B."/>
            <person name="Bourzgui I."/>
            <person name="Brown A."/>
            <person name="Cahill P."/>
            <person name="Channer S."/>
            <person name="Cheshatsang Y."/>
            <person name="Chuda L."/>
            <person name="Citroen M."/>
            <person name="Collymore A."/>
            <person name="Cooke P."/>
            <person name="Costello M."/>
            <person name="D'Aco K."/>
            <person name="Daza R."/>
            <person name="De Haan G."/>
            <person name="DeGray S."/>
            <person name="DeMaso C."/>
            <person name="Dhargay N."/>
            <person name="Dooley K."/>
            <person name="Dooley E."/>
            <person name="Doricent M."/>
            <person name="Dorje P."/>
            <person name="Dorjee K."/>
            <person name="Dupes A."/>
            <person name="Elong R."/>
            <person name="Falk J."/>
            <person name="Farina A."/>
            <person name="Faro S."/>
            <person name="Ferguson D."/>
            <person name="Fisher S."/>
            <person name="Foley C.D."/>
            <person name="Franke A."/>
            <person name="Friedrich D."/>
            <person name="Gadbois L."/>
            <person name="Gearin G."/>
            <person name="Gearin C.R."/>
            <person name="Giannoukos G."/>
            <person name="Goode T."/>
            <person name="Graham J."/>
            <person name="Grandbois E."/>
            <person name="Grewal S."/>
            <person name="Gyaltsen K."/>
            <person name="Hafez N."/>
            <person name="Hagos B."/>
            <person name="Hall J."/>
            <person name="Henson C."/>
            <person name="Hollinger A."/>
            <person name="Honan T."/>
            <person name="Huard M.D."/>
            <person name="Hughes L."/>
            <person name="Hurhula B."/>
            <person name="Husby M.E."/>
            <person name="Kamat A."/>
            <person name="Kanga B."/>
            <person name="Kashin S."/>
            <person name="Khazanovich D."/>
            <person name="Kisner P."/>
            <person name="Lance K."/>
            <person name="Lara M."/>
            <person name="Lee W."/>
            <person name="Lennon N."/>
            <person name="Letendre F."/>
            <person name="LeVine R."/>
            <person name="Lipovsky A."/>
            <person name="Liu X."/>
            <person name="Liu J."/>
            <person name="Liu S."/>
            <person name="Lokyitsang T."/>
            <person name="Lokyitsang Y."/>
            <person name="Lubonja R."/>
            <person name="Lui A."/>
            <person name="MacDonald P."/>
            <person name="Magnisalis V."/>
            <person name="Maru K."/>
            <person name="Matthews C."/>
            <person name="McCusker W."/>
            <person name="McDonough S."/>
            <person name="Mehta T."/>
            <person name="Meldrim J."/>
            <person name="Meneus L."/>
            <person name="Mihai O."/>
            <person name="Mihalev A."/>
            <person name="Mihova T."/>
            <person name="Mittelman R."/>
            <person name="Mlenga V."/>
            <person name="Montmayeur A."/>
            <person name="Mulrain L."/>
            <person name="Navidi A."/>
            <person name="Naylor J."/>
            <person name="Negash T."/>
            <person name="Nguyen T."/>
            <person name="Nguyen N."/>
            <person name="Nicol R."/>
            <person name="Norbu C."/>
            <person name="Norbu N."/>
            <person name="Novod N."/>
            <person name="O'Neill B."/>
            <person name="Osman S."/>
            <person name="Markiewicz E."/>
            <person name="Oyono O.L."/>
            <person name="Patti C."/>
            <person name="Phunkhang P."/>
            <person name="Pierre F."/>
            <person name="Priest M."/>
            <person name="Raghuraman S."/>
            <person name="Rege F."/>
            <person name="Reyes R."/>
            <person name="Rise C."/>
            <person name="Rogov P."/>
            <person name="Ross K."/>
            <person name="Ryan E."/>
            <person name="Settipalli S."/>
            <person name="Shea T."/>
            <person name="Sherpa N."/>
            <person name="Shi L."/>
            <person name="Shih D."/>
            <person name="Sparrow T."/>
            <person name="Spaulding J."/>
            <person name="Stalker J."/>
            <person name="Stange-Thomann N."/>
            <person name="Stavropoulos S."/>
            <person name="Stone C."/>
            <person name="Strader C."/>
            <person name="Tesfaye S."/>
            <person name="Thomson T."/>
            <person name="Thoulutsang Y."/>
            <person name="Thoulutsang D."/>
            <person name="Topham K."/>
            <person name="Topping I."/>
            <person name="Tsamla T."/>
            <person name="Vassiliev H."/>
            <person name="Vo A."/>
            <person name="Wangchuk T."/>
            <person name="Wangdi T."/>
            <person name="Weiand M."/>
            <person name="Wilkinson J."/>
            <person name="Wilson A."/>
            <person name="Yadav S."/>
            <person name="Young G."/>
            <person name="Yu Q."/>
            <person name="Zembek L."/>
            <person name="Zhong D."/>
            <person name="Zimmer A."/>
            <person name="Zwirko Z."/>
            <person name="Jaffe D.B."/>
            <person name="Alvarez P."/>
            <person name="Brockman W."/>
            <person name="Butler J."/>
            <person name="Chin C."/>
            <person name="Gnerre S."/>
            <person name="Grabherr M."/>
            <person name="Kleber M."/>
            <person name="Mauceli E."/>
            <person name="MacCallum I."/>
        </authorList>
    </citation>
    <scope>NUCLEOTIDE SEQUENCE [LARGE SCALE GENOMIC DNA]</scope>
    <source>
        <strain evidence="2">MSH-3 / Tucson 14011-0111.49</strain>
    </source>
</reference>
<proteinExistence type="predicted"/>
<keyword evidence="2" id="KW-1185">Reference proteome</keyword>
<sequence>MGVNNYVLDYQAGGMVRIVCPTRRSYKKLLMCVNDDELLPVISSSETESERVSTAQPFNSNTTAVEKTLNNQGKFPQVEPSQSAMDFSTDDEPCGVPTRVRVPTAIIPNTAGPSRVTPTAQVAPQVSHAIESRPAKPPPIILPKVSNIAATLKEISQGNSREEILHEDNSCRWTLHHVH</sequence>
<name>B4ISB6_DROPE</name>
<dbReference type="AlphaFoldDB" id="B4ISB6"/>
<evidence type="ECO:0000313" key="1">
    <source>
        <dbReference type="EMBL" id="EDW25690.1"/>
    </source>
</evidence>
<accession>B4ISB6</accession>
<dbReference type="Proteomes" id="UP000008744">
    <property type="component" value="Unassembled WGS sequence"/>
</dbReference>
<organism evidence="2">
    <name type="scientific">Drosophila persimilis</name>
    <name type="common">Fruit fly</name>
    <dbReference type="NCBI Taxonomy" id="7234"/>
    <lineage>
        <taxon>Eukaryota</taxon>
        <taxon>Metazoa</taxon>
        <taxon>Ecdysozoa</taxon>
        <taxon>Arthropoda</taxon>
        <taxon>Hexapoda</taxon>
        <taxon>Insecta</taxon>
        <taxon>Pterygota</taxon>
        <taxon>Neoptera</taxon>
        <taxon>Endopterygota</taxon>
        <taxon>Diptera</taxon>
        <taxon>Brachycera</taxon>
        <taxon>Muscomorpha</taxon>
        <taxon>Ephydroidea</taxon>
        <taxon>Drosophilidae</taxon>
        <taxon>Drosophila</taxon>
        <taxon>Sophophora</taxon>
    </lineage>
</organism>
<gene>
    <name evidence="1" type="primary">Dper\GL25371</name>
    <name evidence="1" type="ORF">Dper_GL25371</name>
</gene>
<evidence type="ECO:0000313" key="2">
    <source>
        <dbReference type="Proteomes" id="UP000008744"/>
    </source>
</evidence>
<dbReference type="EMBL" id="CH699170">
    <property type="protein sequence ID" value="EDW25690.1"/>
    <property type="molecule type" value="Genomic_DNA"/>
</dbReference>
<dbReference type="HOGENOM" id="CLU_1505011_0_0_1"/>
<protein>
    <submittedName>
        <fullName evidence="1">GL25371</fullName>
    </submittedName>
</protein>